<evidence type="ECO:0000313" key="2">
    <source>
        <dbReference type="Proteomes" id="UP000314294"/>
    </source>
</evidence>
<dbReference type="Proteomes" id="UP000314294">
    <property type="component" value="Unassembled WGS sequence"/>
</dbReference>
<keyword evidence="2" id="KW-1185">Reference proteome</keyword>
<proteinExistence type="predicted"/>
<sequence>MLTLSQRYSPNFTPRTTCWYTRLVATWSSAGSCQGLKISFLKNSLQGAFLSWAPCSLAYCSHWETASMTCVSSVLVRPSPVYESTHSLLDEDDLVRYARVPLDLQLHVVVVLMRDE</sequence>
<dbReference type="AlphaFoldDB" id="A0A4Z2H7U0"/>
<accession>A0A4Z2H7U0</accession>
<name>A0A4Z2H7U0_9TELE</name>
<evidence type="ECO:0000313" key="1">
    <source>
        <dbReference type="EMBL" id="TNN61987.1"/>
    </source>
</evidence>
<dbReference type="PROSITE" id="PS51257">
    <property type="entry name" value="PROKAR_LIPOPROTEIN"/>
    <property type="match status" value="1"/>
</dbReference>
<comment type="caution">
    <text evidence="1">The sequence shown here is derived from an EMBL/GenBank/DDBJ whole genome shotgun (WGS) entry which is preliminary data.</text>
</comment>
<reference evidence="1 2" key="1">
    <citation type="submission" date="2019-03" db="EMBL/GenBank/DDBJ databases">
        <title>First draft genome of Liparis tanakae, snailfish: a comprehensive survey of snailfish specific genes.</title>
        <authorList>
            <person name="Kim W."/>
            <person name="Song I."/>
            <person name="Jeong J.-H."/>
            <person name="Kim D."/>
            <person name="Kim S."/>
            <person name="Ryu S."/>
            <person name="Song J.Y."/>
            <person name="Lee S.K."/>
        </authorList>
    </citation>
    <scope>NUCLEOTIDE SEQUENCE [LARGE SCALE GENOMIC DNA]</scope>
    <source>
        <tissue evidence="1">Muscle</tissue>
    </source>
</reference>
<dbReference type="OrthoDB" id="10476890at2759"/>
<organism evidence="1 2">
    <name type="scientific">Liparis tanakae</name>
    <name type="common">Tanaka's snailfish</name>
    <dbReference type="NCBI Taxonomy" id="230148"/>
    <lineage>
        <taxon>Eukaryota</taxon>
        <taxon>Metazoa</taxon>
        <taxon>Chordata</taxon>
        <taxon>Craniata</taxon>
        <taxon>Vertebrata</taxon>
        <taxon>Euteleostomi</taxon>
        <taxon>Actinopterygii</taxon>
        <taxon>Neopterygii</taxon>
        <taxon>Teleostei</taxon>
        <taxon>Neoteleostei</taxon>
        <taxon>Acanthomorphata</taxon>
        <taxon>Eupercaria</taxon>
        <taxon>Perciformes</taxon>
        <taxon>Cottioidei</taxon>
        <taxon>Cottales</taxon>
        <taxon>Liparidae</taxon>
        <taxon>Liparis</taxon>
    </lineage>
</organism>
<dbReference type="EMBL" id="SRLO01000304">
    <property type="protein sequence ID" value="TNN61987.1"/>
    <property type="molecule type" value="Genomic_DNA"/>
</dbReference>
<protein>
    <submittedName>
        <fullName evidence="1">Uncharacterized protein</fullName>
    </submittedName>
</protein>
<gene>
    <name evidence="1" type="ORF">EYF80_027822</name>
</gene>